<evidence type="ECO:0000313" key="3">
    <source>
        <dbReference type="Proteomes" id="UP000236546"/>
    </source>
</evidence>
<feature type="transmembrane region" description="Helical" evidence="1">
    <location>
        <begin position="59"/>
        <end position="79"/>
    </location>
</feature>
<evidence type="ECO:0000256" key="1">
    <source>
        <dbReference type="SAM" id="Phobius"/>
    </source>
</evidence>
<gene>
    <name evidence="2" type="ORF">TGAMA5MH_07985</name>
</gene>
<organism evidence="2 3">
    <name type="scientific">Trichoderma gamsii</name>
    <dbReference type="NCBI Taxonomy" id="398673"/>
    <lineage>
        <taxon>Eukaryota</taxon>
        <taxon>Fungi</taxon>
        <taxon>Dikarya</taxon>
        <taxon>Ascomycota</taxon>
        <taxon>Pezizomycotina</taxon>
        <taxon>Sordariomycetes</taxon>
        <taxon>Hypocreomycetidae</taxon>
        <taxon>Hypocreales</taxon>
        <taxon>Hypocreaceae</taxon>
        <taxon>Trichoderma</taxon>
    </lineage>
</organism>
<dbReference type="Pfam" id="PF16015">
    <property type="entry name" value="Promethin"/>
    <property type="match status" value="1"/>
</dbReference>
<keyword evidence="1" id="KW-0812">Transmembrane</keyword>
<sequence>MAPTKNTSNSKAEDARQTAASLLSSASSYAHRSLDSLISPSTRQRAYDTTASFASDQPILFSFIAFQVLFSLLPILLFISFALSTFFLTLCAAVIFTLFWTGVASLFLIPTLFITSALAVLCWGSSVGSFVVARWLYHHAPAGVFPHSSGTSSPGTDVTSDGAWKDVQVKQFDDVKSLE</sequence>
<feature type="transmembrane region" description="Helical" evidence="1">
    <location>
        <begin position="86"/>
        <end position="107"/>
    </location>
</feature>
<comment type="caution">
    <text evidence="2">The sequence shown here is derived from an EMBL/GenBank/DDBJ whole genome shotgun (WGS) entry which is preliminary data.</text>
</comment>
<keyword evidence="1" id="KW-1133">Transmembrane helix</keyword>
<reference evidence="2 3" key="1">
    <citation type="submission" date="2017-02" db="EMBL/GenBank/DDBJ databases">
        <title>Genomes of Trichoderma spp. with biocontrol activity.</title>
        <authorList>
            <person name="Gardiner D."/>
            <person name="Kazan K."/>
            <person name="Vos C."/>
            <person name="Harvey P."/>
        </authorList>
    </citation>
    <scope>NUCLEOTIDE SEQUENCE [LARGE SCALE GENOMIC DNA]</scope>
    <source>
        <strain evidence="2 3">A5MH</strain>
    </source>
</reference>
<keyword evidence="1" id="KW-0472">Membrane</keyword>
<dbReference type="EMBL" id="MTYH01000073">
    <property type="protein sequence ID" value="PNP40063.1"/>
    <property type="molecule type" value="Genomic_DNA"/>
</dbReference>
<dbReference type="OrthoDB" id="3928876at2759"/>
<dbReference type="AlphaFoldDB" id="A0A2K0T3F6"/>
<dbReference type="Proteomes" id="UP000236546">
    <property type="component" value="Unassembled WGS sequence"/>
</dbReference>
<feature type="transmembrane region" description="Helical" evidence="1">
    <location>
        <begin position="113"/>
        <end position="137"/>
    </location>
</feature>
<evidence type="ECO:0000313" key="2">
    <source>
        <dbReference type="EMBL" id="PNP40063.1"/>
    </source>
</evidence>
<name>A0A2K0T3F6_9HYPO</name>
<proteinExistence type="predicted"/>
<accession>A0A2K0T3F6</accession>
<protein>
    <submittedName>
        <fullName evidence="2">Uncharacterized protein</fullName>
    </submittedName>
</protein>